<dbReference type="STRING" id="407022.SAMN05661044_02929"/>
<reference evidence="4" key="1">
    <citation type="submission" date="2016-10" db="EMBL/GenBank/DDBJ databases">
        <authorList>
            <person name="Varghese N."/>
            <person name="Submissions S."/>
        </authorList>
    </citation>
    <scope>NUCLEOTIDE SEQUENCE [LARGE SCALE GENOMIC DNA]</scope>
    <source>
        <strain evidence="4">DSM 18733</strain>
    </source>
</reference>
<feature type="signal peptide" evidence="1">
    <location>
        <begin position="1"/>
        <end position="26"/>
    </location>
</feature>
<dbReference type="PANTHER" id="PTHR43818">
    <property type="entry name" value="BCDNA.GH03377"/>
    <property type="match status" value="1"/>
</dbReference>
<evidence type="ECO:0000313" key="4">
    <source>
        <dbReference type="Proteomes" id="UP000199421"/>
    </source>
</evidence>
<protein>
    <submittedName>
        <fullName evidence="3">Predicted dehydrogenase</fullName>
    </submittedName>
</protein>
<keyword evidence="1" id="KW-0732">Signal</keyword>
<dbReference type="Gene3D" id="3.40.50.720">
    <property type="entry name" value="NAD(P)-binding Rossmann-like Domain"/>
    <property type="match status" value="1"/>
</dbReference>
<dbReference type="Proteomes" id="UP000199421">
    <property type="component" value="Unassembled WGS sequence"/>
</dbReference>
<evidence type="ECO:0000313" key="3">
    <source>
        <dbReference type="EMBL" id="SEL57834.1"/>
    </source>
</evidence>
<organism evidence="3 4">
    <name type="scientific">Olivibacter domesticus</name>
    <name type="common">Pseudosphingobacterium domesticum</name>
    <dbReference type="NCBI Taxonomy" id="407022"/>
    <lineage>
        <taxon>Bacteria</taxon>
        <taxon>Pseudomonadati</taxon>
        <taxon>Bacteroidota</taxon>
        <taxon>Sphingobacteriia</taxon>
        <taxon>Sphingobacteriales</taxon>
        <taxon>Sphingobacteriaceae</taxon>
        <taxon>Olivibacter</taxon>
    </lineage>
</organism>
<dbReference type="InterPro" id="IPR050463">
    <property type="entry name" value="Gfo/Idh/MocA_oxidrdct_glycsds"/>
</dbReference>
<evidence type="ECO:0000259" key="2">
    <source>
        <dbReference type="Pfam" id="PF01408"/>
    </source>
</evidence>
<dbReference type="GO" id="GO:0000166">
    <property type="term" value="F:nucleotide binding"/>
    <property type="evidence" value="ECO:0007669"/>
    <property type="project" value="InterPro"/>
</dbReference>
<dbReference type="OrthoDB" id="1408251at2"/>
<dbReference type="InterPro" id="IPR000683">
    <property type="entry name" value="Gfo/Idh/MocA-like_OxRdtase_N"/>
</dbReference>
<gene>
    <name evidence="3" type="ORF">SAMN05661044_02929</name>
</gene>
<proteinExistence type="predicted"/>
<dbReference type="EMBL" id="FOAF01000002">
    <property type="protein sequence ID" value="SEL57834.1"/>
    <property type="molecule type" value="Genomic_DNA"/>
</dbReference>
<evidence type="ECO:0000256" key="1">
    <source>
        <dbReference type="SAM" id="SignalP"/>
    </source>
</evidence>
<dbReference type="PANTHER" id="PTHR43818:SF9">
    <property type="entry name" value="HYPOTHETICAL OXIDOREDUCTASE"/>
    <property type="match status" value="1"/>
</dbReference>
<feature type="chain" id="PRO_5011639859" evidence="1">
    <location>
        <begin position="27"/>
        <end position="331"/>
    </location>
</feature>
<dbReference type="Pfam" id="PF01408">
    <property type="entry name" value="GFO_IDH_MocA"/>
    <property type="match status" value="1"/>
</dbReference>
<dbReference type="InterPro" id="IPR036291">
    <property type="entry name" value="NAD(P)-bd_dom_sf"/>
</dbReference>
<dbReference type="RefSeq" id="WP_093325659.1">
    <property type="nucleotide sequence ID" value="NZ_FOAF01000002.1"/>
</dbReference>
<dbReference type="AlphaFoldDB" id="A0A1H7RD50"/>
<keyword evidence="4" id="KW-1185">Reference proteome</keyword>
<dbReference type="SUPFAM" id="SSF51735">
    <property type="entry name" value="NAD(P)-binding Rossmann-fold domains"/>
    <property type="match status" value="1"/>
</dbReference>
<accession>A0A1H7RD50</accession>
<sequence>MERRNFIKKASYALAAAGTMPSALFAARSPIVQAKRIGIIGLDTSHSVAFTKALNAESPDPELQAYRIVAAYPYGSRTIESSASRIPGYVEEVKKFGVKIVDSVESLLSEVDYVMLETNDGRPHLEQAMKVIKAGKPIFIDKPVAASWKDVRAIYEAAQRAGVPIFSASSLRYMETVQAAINGKVGRILGADTYSPATLEPHHPDFFWYGIHGIEMLVALMGTGCKQVSRIHTEGTDIVVGVWQDGRVGTFRGTRTGKHTYGGTAYGENGDLTLGPYNGYDALVKEIIKFFDSGKSPVDEKETMEIYAIMVGADESKKSNGAVIQLRDILV</sequence>
<feature type="domain" description="Gfo/Idh/MocA-like oxidoreductase N-terminal" evidence="2">
    <location>
        <begin position="36"/>
        <end position="166"/>
    </location>
</feature>
<name>A0A1H7RD50_OLID1</name>